<accession>A0AAJ5NG25</accession>
<evidence type="ECO:0000313" key="3">
    <source>
        <dbReference type="Proteomes" id="UP000268684"/>
    </source>
</evidence>
<dbReference type="AlphaFoldDB" id="A0AAJ5NG25"/>
<sequence length="418" mass="46359">MALNHQRVVYGAGTINASEYKRILAHIHVAVNEQKYSDIELDFSRCISAMPAGMLPIIAYVRALTNSHVDFSLTLPERDSMARRFRLSGWAHLIEPRKYESPERLRPAQLPALVFTSTDEQQTCVNKIIDHVLSTMDGMSRDNLGAVEWALNEVTDNVLNHAQSPCGGIVQLTRHTARRNAIEFTVCDGGQGVARTLRDVRPDILSDYAALEEAVKEGVTRNPHTNQGNGLFGSFEVCRVSGGEFRLHSNKGRLELAGGAVKYIPDQIPFSGTLVDALIDVSNRGLLGDALRFNGKVHRPVDRIEYKYEDESLAFVRILMTEETTSFASRLAGKPVKIKLSNLVNMCPGQRIVIDFSGVRIISSSFADEVFGRLFVELGPMEFMRRIVFENASSTVVGLIDRAMRLRAQQGSSEPSPV</sequence>
<dbReference type="EMBL" id="LR025743">
    <property type="protein sequence ID" value="VBB14785.1"/>
    <property type="molecule type" value="Genomic_DNA"/>
</dbReference>
<reference evidence="2 3" key="1">
    <citation type="submission" date="2017-11" db="EMBL/GenBank/DDBJ databases">
        <authorList>
            <person name="Seth-Smith MB H."/>
        </authorList>
    </citation>
    <scope>NUCLEOTIDE SEQUENCE [LARGE SCALE GENOMIC DNA]</scope>
    <source>
        <strain evidence="2">E</strain>
    </source>
</reference>
<feature type="domain" description="DUF4325" evidence="1">
    <location>
        <begin position="349"/>
        <end position="396"/>
    </location>
</feature>
<dbReference type="InterPro" id="IPR036890">
    <property type="entry name" value="HATPase_C_sf"/>
</dbReference>
<organism evidence="2 3">
    <name type="scientific">Burkholderia stabilis</name>
    <dbReference type="NCBI Taxonomy" id="95485"/>
    <lineage>
        <taxon>Bacteria</taxon>
        <taxon>Pseudomonadati</taxon>
        <taxon>Pseudomonadota</taxon>
        <taxon>Betaproteobacteria</taxon>
        <taxon>Burkholderiales</taxon>
        <taxon>Burkholderiaceae</taxon>
        <taxon>Burkholderia</taxon>
        <taxon>Burkholderia cepacia complex</taxon>
    </lineage>
</organism>
<gene>
    <name evidence="2" type="ORF">BSTAB16_4977</name>
</gene>
<protein>
    <recommendedName>
        <fullName evidence="1">DUF4325 domain-containing protein</fullName>
    </recommendedName>
</protein>
<dbReference type="GeneID" id="71057404"/>
<evidence type="ECO:0000313" key="2">
    <source>
        <dbReference type="EMBL" id="VBB14785.1"/>
    </source>
</evidence>
<dbReference type="InterPro" id="IPR025474">
    <property type="entry name" value="DUF4325"/>
</dbReference>
<dbReference type="Gene3D" id="3.30.565.10">
    <property type="entry name" value="Histidine kinase-like ATPase, C-terminal domain"/>
    <property type="match status" value="1"/>
</dbReference>
<evidence type="ECO:0000259" key="1">
    <source>
        <dbReference type="Pfam" id="PF14213"/>
    </source>
</evidence>
<name>A0AAJ5NG25_9BURK</name>
<dbReference type="Pfam" id="PF14213">
    <property type="entry name" value="DUF4325"/>
    <property type="match status" value="1"/>
</dbReference>
<dbReference type="SUPFAM" id="SSF55874">
    <property type="entry name" value="ATPase domain of HSP90 chaperone/DNA topoisomerase II/histidine kinase"/>
    <property type="match status" value="1"/>
</dbReference>
<dbReference type="RefSeq" id="WP_122170190.1">
    <property type="nucleotide sequence ID" value="NZ_LR025743.1"/>
</dbReference>
<proteinExistence type="predicted"/>
<dbReference type="Proteomes" id="UP000268684">
    <property type="component" value="Chromosome II"/>
</dbReference>
<keyword evidence="3" id="KW-1185">Reference proteome</keyword>